<gene>
    <name evidence="4" type="ORF">SU9_002605</name>
    <name evidence="3" type="ORF">SU9_25609</name>
</gene>
<dbReference type="KEGG" id="sauh:SU9_002605"/>
<reference evidence="3" key="1">
    <citation type="journal article" date="2012" name="J. Bacteriol.">
        <title>Genome Sequence of Streptomyces auratus Strain AGR0001, a Phoslactomycin-Producing Actinomycete.</title>
        <authorList>
            <person name="Han X."/>
            <person name="Li M."/>
            <person name="Ding Z."/>
            <person name="Zhao J."/>
            <person name="Ji K."/>
            <person name="Wen M."/>
            <person name="Lu T."/>
        </authorList>
    </citation>
    <scope>NUCLEOTIDE SEQUENCE [LARGE SCALE GENOMIC DNA]</scope>
    <source>
        <strain evidence="3">AGR0001</strain>
    </source>
</reference>
<dbReference type="Proteomes" id="UP000009036">
    <property type="component" value="Chromosome"/>
</dbReference>
<dbReference type="InterPro" id="IPR045676">
    <property type="entry name" value="DUF6194"/>
</dbReference>
<evidence type="ECO:0000256" key="1">
    <source>
        <dbReference type="SAM" id="MobiDB-lite"/>
    </source>
</evidence>
<dbReference type="STRING" id="1160718.SU9_25609"/>
<dbReference type="OrthoDB" id="9783727at2"/>
<feature type="domain" description="DUF6194" evidence="2">
    <location>
        <begin position="1"/>
        <end position="152"/>
    </location>
</feature>
<evidence type="ECO:0000313" key="5">
    <source>
        <dbReference type="Proteomes" id="UP000009036"/>
    </source>
</evidence>
<dbReference type="RefSeq" id="WP_006606629.1">
    <property type="nucleotide sequence ID" value="NZ_CP072931.1"/>
</dbReference>
<accession>J2JUJ9</accession>
<proteinExistence type="predicted"/>
<dbReference type="Pfam" id="PF19694">
    <property type="entry name" value="DUF6194"/>
    <property type="match status" value="1"/>
</dbReference>
<keyword evidence="5" id="KW-1185">Reference proteome</keyword>
<dbReference type="EMBL" id="CP072931">
    <property type="protein sequence ID" value="QTZ90486.1"/>
    <property type="molecule type" value="Genomic_DNA"/>
</dbReference>
<organism evidence="3">
    <name type="scientific">Streptomyces auratus AGR0001</name>
    <dbReference type="NCBI Taxonomy" id="1160718"/>
    <lineage>
        <taxon>Bacteria</taxon>
        <taxon>Bacillati</taxon>
        <taxon>Actinomycetota</taxon>
        <taxon>Actinomycetes</taxon>
        <taxon>Kitasatosporales</taxon>
        <taxon>Streptomycetaceae</taxon>
        <taxon>Streptomyces</taxon>
    </lineage>
</organism>
<name>J2JUJ9_9ACTN</name>
<dbReference type="PATRIC" id="fig|1160718.3.peg.5183"/>
<dbReference type="HOGENOM" id="CLU_141054_0_0_11"/>
<protein>
    <recommendedName>
        <fullName evidence="2">DUF6194 domain-containing protein</fullName>
    </recommendedName>
</protein>
<evidence type="ECO:0000259" key="2">
    <source>
        <dbReference type="Pfam" id="PF19694"/>
    </source>
</evidence>
<evidence type="ECO:0000313" key="3">
    <source>
        <dbReference type="EMBL" id="EJJ04103.1"/>
    </source>
</evidence>
<evidence type="ECO:0000313" key="4">
    <source>
        <dbReference type="EMBL" id="QTZ90486.1"/>
    </source>
</evidence>
<sequence>MTMDEIISFVAGLDGVLAVRPGPDDGSPEISWGDAYFFYSPDGVVPPATQPFATIVTKDYPGDESSRLDRPDTFRVNIAAGKESFRHWTGHAPREPASDDDPGAADAVRAHPVYGSLGWLAVVNPGRRTDTAVRDLLRTAHRLARTRAERRKGATATSSEGEG</sequence>
<dbReference type="EMBL" id="AJGV01000157">
    <property type="protein sequence ID" value="EJJ04103.1"/>
    <property type="molecule type" value="Genomic_DNA"/>
</dbReference>
<feature type="region of interest" description="Disordered" evidence="1">
    <location>
        <begin position="87"/>
        <end position="107"/>
    </location>
</feature>
<reference evidence="4" key="2">
    <citation type="submission" date="2021-04" db="EMBL/GenBank/DDBJ databases">
        <authorList>
            <person name="Wen M.-L."/>
            <person name="Han X.-L."/>
            <person name="Xiong J."/>
        </authorList>
    </citation>
    <scope>NUCLEOTIDE SEQUENCE</scope>
    <source>
        <strain evidence="4">AGR0001</strain>
    </source>
</reference>
<dbReference type="eggNOG" id="COG2315">
    <property type="taxonomic scope" value="Bacteria"/>
</dbReference>
<dbReference type="AlphaFoldDB" id="J2JUJ9"/>